<reference evidence="16 17" key="1">
    <citation type="submission" date="2020-08" db="EMBL/GenBank/DDBJ databases">
        <title>Genomic Encyclopedia of Type Strains, Phase IV (KMG-IV): sequencing the most valuable type-strain genomes for metagenomic binning, comparative biology and taxonomic classification.</title>
        <authorList>
            <person name="Goeker M."/>
        </authorList>
    </citation>
    <scope>NUCLEOTIDE SEQUENCE [LARGE SCALE GENOMIC DNA]</scope>
    <source>
        <strain evidence="16 17">YC6723</strain>
    </source>
</reference>
<feature type="domain" description="TonB-dependent receptor plug" evidence="15">
    <location>
        <begin position="67"/>
        <end position="172"/>
    </location>
</feature>
<keyword evidence="10 11" id="KW-0998">Cell outer membrane</keyword>
<keyword evidence="5 11" id="KW-0812">Transmembrane</keyword>
<evidence type="ECO:0000256" key="7">
    <source>
        <dbReference type="ARBA" id="ARBA00023065"/>
    </source>
</evidence>
<keyword evidence="9 11" id="KW-0472">Membrane</keyword>
<evidence type="ECO:0000256" key="11">
    <source>
        <dbReference type="PROSITE-ProRule" id="PRU01360"/>
    </source>
</evidence>
<dbReference type="InterPro" id="IPR039426">
    <property type="entry name" value="TonB-dep_rcpt-like"/>
</dbReference>
<keyword evidence="16" id="KW-0675">Receptor</keyword>
<evidence type="ECO:0000313" key="16">
    <source>
        <dbReference type="EMBL" id="MBB4155545.1"/>
    </source>
</evidence>
<dbReference type="PANTHER" id="PTHR32552:SF81">
    <property type="entry name" value="TONB-DEPENDENT OUTER MEMBRANE RECEPTOR"/>
    <property type="match status" value="1"/>
</dbReference>
<evidence type="ECO:0000256" key="9">
    <source>
        <dbReference type="ARBA" id="ARBA00023136"/>
    </source>
</evidence>
<dbReference type="Gene3D" id="2.40.170.20">
    <property type="entry name" value="TonB-dependent receptor, beta-barrel domain"/>
    <property type="match status" value="1"/>
</dbReference>
<evidence type="ECO:0000256" key="10">
    <source>
        <dbReference type="ARBA" id="ARBA00023237"/>
    </source>
</evidence>
<evidence type="ECO:0000313" key="17">
    <source>
        <dbReference type="Proteomes" id="UP000529795"/>
    </source>
</evidence>
<evidence type="ECO:0000256" key="12">
    <source>
        <dbReference type="RuleBase" id="RU003357"/>
    </source>
</evidence>
<evidence type="ECO:0000259" key="14">
    <source>
        <dbReference type="Pfam" id="PF00593"/>
    </source>
</evidence>
<organism evidence="16 17">
    <name type="scientific">Sphingomonas jinjuensis</name>
    <dbReference type="NCBI Taxonomy" id="535907"/>
    <lineage>
        <taxon>Bacteria</taxon>
        <taxon>Pseudomonadati</taxon>
        <taxon>Pseudomonadota</taxon>
        <taxon>Alphaproteobacteria</taxon>
        <taxon>Sphingomonadales</taxon>
        <taxon>Sphingomonadaceae</taxon>
        <taxon>Sphingomonas</taxon>
    </lineage>
</organism>
<comment type="caution">
    <text evidence="16">The sequence shown here is derived from an EMBL/GenBank/DDBJ whole genome shotgun (WGS) entry which is preliminary data.</text>
</comment>
<dbReference type="InterPro" id="IPR000531">
    <property type="entry name" value="Beta-barrel_TonB"/>
</dbReference>
<dbReference type="Proteomes" id="UP000529795">
    <property type="component" value="Unassembled WGS sequence"/>
</dbReference>
<dbReference type="InterPro" id="IPR036942">
    <property type="entry name" value="Beta-barrel_TonB_sf"/>
</dbReference>
<dbReference type="AlphaFoldDB" id="A0A840FQL0"/>
<feature type="compositionally biased region" description="Polar residues" evidence="13">
    <location>
        <begin position="35"/>
        <end position="45"/>
    </location>
</feature>
<evidence type="ECO:0000256" key="13">
    <source>
        <dbReference type="SAM" id="MobiDB-lite"/>
    </source>
</evidence>
<feature type="region of interest" description="Disordered" evidence="13">
    <location>
        <begin position="1"/>
        <end position="50"/>
    </location>
</feature>
<dbReference type="GO" id="GO:0006826">
    <property type="term" value="P:iron ion transport"/>
    <property type="evidence" value="ECO:0007669"/>
    <property type="project" value="UniProtKB-KW"/>
</dbReference>
<evidence type="ECO:0000256" key="8">
    <source>
        <dbReference type="ARBA" id="ARBA00023077"/>
    </source>
</evidence>
<dbReference type="SUPFAM" id="SSF56935">
    <property type="entry name" value="Porins"/>
    <property type="match status" value="1"/>
</dbReference>
<feature type="domain" description="TonB-dependent receptor-like beta-barrel" evidence="14">
    <location>
        <begin position="303"/>
        <end position="784"/>
    </location>
</feature>
<dbReference type="Pfam" id="PF07715">
    <property type="entry name" value="Plug"/>
    <property type="match status" value="1"/>
</dbReference>
<dbReference type="RefSeq" id="WP_183987149.1">
    <property type="nucleotide sequence ID" value="NZ_JACIEV010000014.1"/>
</dbReference>
<evidence type="ECO:0000256" key="6">
    <source>
        <dbReference type="ARBA" id="ARBA00023004"/>
    </source>
</evidence>
<evidence type="ECO:0000256" key="5">
    <source>
        <dbReference type="ARBA" id="ARBA00022692"/>
    </source>
</evidence>
<evidence type="ECO:0000259" key="15">
    <source>
        <dbReference type="Pfam" id="PF07715"/>
    </source>
</evidence>
<feature type="compositionally biased region" description="Low complexity" evidence="13">
    <location>
        <begin position="14"/>
        <end position="33"/>
    </location>
</feature>
<gene>
    <name evidence="16" type="ORF">GGQ80_003470</name>
</gene>
<evidence type="ECO:0000256" key="1">
    <source>
        <dbReference type="ARBA" id="ARBA00004571"/>
    </source>
</evidence>
<keyword evidence="6" id="KW-0408">Iron</keyword>
<keyword evidence="4" id="KW-0410">Iron transport</keyword>
<evidence type="ECO:0000256" key="4">
    <source>
        <dbReference type="ARBA" id="ARBA00022496"/>
    </source>
</evidence>
<dbReference type="GO" id="GO:0009279">
    <property type="term" value="C:cell outer membrane"/>
    <property type="evidence" value="ECO:0007669"/>
    <property type="project" value="UniProtKB-SubCell"/>
</dbReference>
<keyword evidence="3 11" id="KW-1134">Transmembrane beta strand</keyword>
<comment type="similarity">
    <text evidence="11 12">Belongs to the TonB-dependent receptor family.</text>
</comment>
<feature type="compositionally biased region" description="Polar residues" evidence="13">
    <location>
        <begin position="1"/>
        <end position="13"/>
    </location>
</feature>
<dbReference type="InterPro" id="IPR012910">
    <property type="entry name" value="Plug_dom"/>
</dbReference>
<name>A0A840FQL0_9SPHN</name>
<dbReference type="Pfam" id="PF00593">
    <property type="entry name" value="TonB_dep_Rec_b-barrel"/>
    <property type="match status" value="1"/>
</dbReference>
<sequence>MSGSAYAQTTTANPDSAPASSQGAPAAGSADGATPQESASSTQGASVAPEGGDIIVTANRREESLSRVGIPVAVVTSQQLQLQEVRQPLDLARVVPGFQAASAGLTGSPVYILRGVGFDTPNATSTAPVGTYVDEVAYAYPYMSLGANFDLERVEVLKGPQGTLYGRNATGGLIDFITAKPTDTPQGALTLGYGNYDSFLVEGFVSGPLSKTLKARVAFQSDNRATGWQYSVSRPDERLGTRYRQSVRGTLAWDPSDRLSVVGSVTYWELRGEPQAPQAIAYVGNAALRNPAINASIIANPTDNRAADWTPIGRQPRSNITGILRPFYDLNSKFVAGSLKATLNLSDSISLASLTGYNKLNFKSVAETNGVQTESQTAVSTGRIESFSQELRLLGDMGALNWSIGGYYAKDNTYEFNYGYVDELSTIVGLRAAAAGINAARGTPINPTALSTSFRNYSGVGNYDNRVLAGFANVDYKFGDLFKLSLGGRYTQDKLEGSGCGRDFNGNNVTLVNFLYPVLTRNPALQGIQPGGCYTLTQDNSRFALAQQGQTQENFSWRVRGDVTPSETVLFYGSVSRGYKAGVFPILAASNASQLQPVTQEQLTAYEVGAKFNLLDRRWQLNVAGYYYDYVNRQIFGRIPDLIFGTLQRIVNIPKSEVYGAEVDTTFRLTGTLRIQAAGSYLHTEVKQYTGYNNAATASLVNYRGATLPYSPRWQFNGSIINDQPLSDTISLFTSVFGSYQSRSSSVLGDEAGFGIKAYGLLGAKVGIHAPDNRWGLEAYVSNLTNTYYWTSAQRQSETLVRYAGMPRMYGARATFRF</sequence>
<protein>
    <submittedName>
        <fullName evidence="16">Outer membrane receptor protein involved in Fe transport</fullName>
    </submittedName>
</protein>
<dbReference type="PANTHER" id="PTHR32552">
    <property type="entry name" value="FERRICHROME IRON RECEPTOR-RELATED"/>
    <property type="match status" value="1"/>
</dbReference>
<dbReference type="EMBL" id="JACIEV010000014">
    <property type="protein sequence ID" value="MBB4155545.1"/>
    <property type="molecule type" value="Genomic_DNA"/>
</dbReference>
<evidence type="ECO:0000256" key="3">
    <source>
        <dbReference type="ARBA" id="ARBA00022452"/>
    </source>
</evidence>
<keyword evidence="17" id="KW-1185">Reference proteome</keyword>
<evidence type="ECO:0000256" key="2">
    <source>
        <dbReference type="ARBA" id="ARBA00022448"/>
    </source>
</evidence>
<keyword evidence="2 11" id="KW-0813">Transport</keyword>
<keyword evidence="8 12" id="KW-0798">TonB box</keyword>
<comment type="subcellular location">
    <subcellularLocation>
        <location evidence="1 11">Cell outer membrane</location>
        <topology evidence="1 11">Multi-pass membrane protein</topology>
    </subcellularLocation>
</comment>
<proteinExistence type="inferred from homology"/>
<dbReference type="PROSITE" id="PS52016">
    <property type="entry name" value="TONB_DEPENDENT_REC_3"/>
    <property type="match status" value="1"/>
</dbReference>
<keyword evidence="7" id="KW-0406">Ion transport</keyword>
<accession>A0A840FQL0</accession>